<reference evidence="3" key="1">
    <citation type="submission" date="2017-02" db="EMBL/GenBank/DDBJ databases">
        <authorList>
            <person name="Tafer H."/>
            <person name="Lopandic K."/>
        </authorList>
    </citation>
    <scope>NUCLEOTIDE SEQUENCE [LARGE SCALE GENOMIC DNA]</scope>
    <source>
        <strain evidence="3">CBS 366.77</strain>
    </source>
</reference>
<dbReference type="InterPro" id="IPR036465">
    <property type="entry name" value="vWFA_dom_sf"/>
</dbReference>
<gene>
    <name evidence="2" type="ORF">PHISCL_06448</name>
</gene>
<dbReference type="AlphaFoldDB" id="A0A3A2ZTA9"/>
<keyword evidence="3" id="KW-1185">Reference proteome</keyword>
<dbReference type="GO" id="GO:0006303">
    <property type="term" value="P:double-strand break repair via nonhomologous end joining"/>
    <property type="evidence" value="ECO:0007669"/>
    <property type="project" value="TreeGrafter"/>
</dbReference>
<sequence length="111" mass="12407">MADKEATIYIVDVGKSMGECRNGRSITDLEYAMQYVWDRITATVATGRKTATIGVVGLKTDETSNDLQDEESYSNISVFQDIQQTLMSDIRSLRERIKPNKTDSGDGKLSY</sequence>
<dbReference type="GO" id="GO:0000723">
    <property type="term" value="P:telomere maintenance"/>
    <property type="evidence" value="ECO:0007669"/>
    <property type="project" value="TreeGrafter"/>
</dbReference>
<dbReference type="PANTHER" id="PTHR12604">
    <property type="entry name" value="KU AUTOANTIGEN DNA HELICASE"/>
    <property type="match status" value="1"/>
</dbReference>
<dbReference type="InterPro" id="IPR005161">
    <property type="entry name" value="Ku_N"/>
</dbReference>
<protein>
    <recommendedName>
        <fullName evidence="1">Ku70/Ku80 N-terminal alpha/beta domain-containing protein</fullName>
    </recommendedName>
</protein>
<dbReference type="Proteomes" id="UP000266188">
    <property type="component" value="Unassembled WGS sequence"/>
</dbReference>
<dbReference type="GO" id="GO:0003690">
    <property type="term" value="F:double-stranded DNA binding"/>
    <property type="evidence" value="ECO:0007669"/>
    <property type="project" value="TreeGrafter"/>
</dbReference>
<dbReference type="PANTHER" id="PTHR12604:SF4">
    <property type="entry name" value="X-RAY REPAIR CROSS-COMPLEMENTING PROTEIN 5"/>
    <property type="match status" value="1"/>
</dbReference>
<dbReference type="Pfam" id="PF03731">
    <property type="entry name" value="Ku_N"/>
    <property type="match status" value="1"/>
</dbReference>
<name>A0A3A2ZTA9_9EURO</name>
<accession>A0A3A2ZTA9</accession>
<evidence type="ECO:0000259" key="1">
    <source>
        <dbReference type="Pfam" id="PF03731"/>
    </source>
</evidence>
<evidence type="ECO:0000313" key="2">
    <source>
        <dbReference type="EMBL" id="RJE21205.1"/>
    </source>
</evidence>
<proteinExistence type="predicted"/>
<feature type="domain" description="Ku70/Ku80 N-terminal alpha/beta" evidence="1">
    <location>
        <begin position="6"/>
        <end position="105"/>
    </location>
</feature>
<organism evidence="2 3">
    <name type="scientific">Aspergillus sclerotialis</name>
    <dbReference type="NCBI Taxonomy" id="2070753"/>
    <lineage>
        <taxon>Eukaryota</taxon>
        <taxon>Fungi</taxon>
        <taxon>Dikarya</taxon>
        <taxon>Ascomycota</taxon>
        <taxon>Pezizomycotina</taxon>
        <taxon>Eurotiomycetes</taxon>
        <taxon>Eurotiomycetidae</taxon>
        <taxon>Eurotiales</taxon>
        <taxon>Aspergillaceae</taxon>
        <taxon>Aspergillus</taxon>
        <taxon>Aspergillus subgen. Polypaecilum</taxon>
    </lineage>
</organism>
<comment type="caution">
    <text evidence="2">The sequence shown here is derived from an EMBL/GenBank/DDBJ whole genome shotgun (WGS) entry which is preliminary data.</text>
</comment>
<dbReference type="GO" id="GO:0042162">
    <property type="term" value="F:telomeric DNA binding"/>
    <property type="evidence" value="ECO:0007669"/>
    <property type="project" value="TreeGrafter"/>
</dbReference>
<dbReference type="OrthoDB" id="30826at2759"/>
<dbReference type="Gene3D" id="3.40.50.410">
    <property type="entry name" value="von Willebrand factor, type A domain"/>
    <property type="match status" value="1"/>
</dbReference>
<dbReference type="STRING" id="2070753.A0A3A2ZTA9"/>
<dbReference type="EMBL" id="MVGC01000244">
    <property type="protein sequence ID" value="RJE21205.1"/>
    <property type="molecule type" value="Genomic_DNA"/>
</dbReference>
<dbReference type="GO" id="GO:0043564">
    <property type="term" value="C:Ku70:Ku80 complex"/>
    <property type="evidence" value="ECO:0007669"/>
    <property type="project" value="TreeGrafter"/>
</dbReference>
<dbReference type="SUPFAM" id="SSF53300">
    <property type="entry name" value="vWA-like"/>
    <property type="match status" value="1"/>
</dbReference>
<evidence type="ECO:0000313" key="3">
    <source>
        <dbReference type="Proteomes" id="UP000266188"/>
    </source>
</evidence>